<dbReference type="PANTHER" id="PTHR11538:SF26">
    <property type="entry name" value="FERREDOXIN-FOLD ANTICODON-BINDING DOMAIN-CONTAINING PROTEIN 1"/>
    <property type="match status" value="1"/>
</dbReference>
<dbReference type="PANTHER" id="PTHR11538">
    <property type="entry name" value="PHENYLALANYL-TRNA SYNTHETASE"/>
    <property type="match status" value="1"/>
</dbReference>
<evidence type="ECO:0000313" key="4">
    <source>
        <dbReference type="Proteomes" id="UP000485058"/>
    </source>
</evidence>
<feature type="region of interest" description="Disordered" evidence="1">
    <location>
        <begin position="441"/>
        <end position="466"/>
    </location>
</feature>
<feature type="domain" description="25S rRNA (uridine-N(3))-methyltransferase BMT5-like" evidence="2">
    <location>
        <begin position="207"/>
        <end position="405"/>
    </location>
</feature>
<keyword evidence="4" id="KW-1185">Reference proteome</keyword>
<reference evidence="3 4" key="1">
    <citation type="submission" date="2020-02" db="EMBL/GenBank/DDBJ databases">
        <title>Draft genome sequence of Haematococcus lacustris strain NIES-144.</title>
        <authorList>
            <person name="Morimoto D."/>
            <person name="Nakagawa S."/>
            <person name="Yoshida T."/>
            <person name="Sawayama S."/>
        </authorList>
    </citation>
    <scope>NUCLEOTIDE SEQUENCE [LARGE SCALE GENOMIC DNA]</scope>
    <source>
        <strain evidence="3 4">NIES-144</strain>
    </source>
</reference>
<accession>A0A699YQM3</accession>
<feature type="compositionally biased region" description="Low complexity" evidence="1">
    <location>
        <begin position="92"/>
        <end position="115"/>
    </location>
</feature>
<evidence type="ECO:0000259" key="2">
    <source>
        <dbReference type="Pfam" id="PF10354"/>
    </source>
</evidence>
<dbReference type="GO" id="GO:0070042">
    <property type="term" value="F:rRNA (uridine-N3-)-methyltransferase activity"/>
    <property type="evidence" value="ECO:0007669"/>
    <property type="project" value="InterPro"/>
</dbReference>
<evidence type="ECO:0000313" key="3">
    <source>
        <dbReference type="EMBL" id="GFH11901.1"/>
    </source>
</evidence>
<dbReference type="GO" id="GO:0070475">
    <property type="term" value="P:rRNA base methylation"/>
    <property type="evidence" value="ECO:0007669"/>
    <property type="project" value="InterPro"/>
</dbReference>
<dbReference type="InterPro" id="IPR019446">
    <property type="entry name" value="BMT5-like"/>
</dbReference>
<dbReference type="Pfam" id="PF10354">
    <property type="entry name" value="BMT5-like"/>
    <property type="match status" value="1"/>
</dbReference>
<feature type="region of interest" description="Disordered" evidence="1">
    <location>
        <begin position="28"/>
        <end position="175"/>
    </location>
</feature>
<feature type="compositionally biased region" description="Basic residues" evidence="1">
    <location>
        <begin position="42"/>
        <end position="55"/>
    </location>
</feature>
<organism evidence="3 4">
    <name type="scientific">Haematococcus lacustris</name>
    <name type="common">Green alga</name>
    <name type="synonym">Haematococcus pluvialis</name>
    <dbReference type="NCBI Taxonomy" id="44745"/>
    <lineage>
        <taxon>Eukaryota</taxon>
        <taxon>Viridiplantae</taxon>
        <taxon>Chlorophyta</taxon>
        <taxon>core chlorophytes</taxon>
        <taxon>Chlorophyceae</taxon>
        <taxon>CS clade</taxon>
        <taxon>Chlamydomonadales</taxon>
        <taxon>Haematococcaceae</taxon>
        <taxon>Haematococcus</taxon>
    </lineage>
</organism>
<dbReference type="Proteomes" id="UP000485058">
    <property type="component" value="Unassembled WGS sequence"/>
</dbReference>
<dbReference type="GO" id="GO:0005737">
    <property type="term" value="C:cytoplasm"/>
    <property type="evidence" value="ECO:0007669"/>
    <property type="project" value="TreeGrafter"/>
</dbReference>
<proteinExistence type="predicted"/>
<feature type="compositionally biased region" description="Low complexity" evidence="1">
    <location>
        <begin position="156"/>
        <end position="175"/>
    </location>
</feature>
<dbReference type="AlphaFoldDB" id="A0A699YQM3"/>
<dbReference type="EMBL" id="BLLF01000447">
    <property type="protein sequence ID" value="GFH11901.1"/>
    <property type="molecule type" value="Genomic_DNA"/>
</dbReference>
<gene>
    <name evidence="3" type="ORF">HaLaN_07479</name>
</gene>
<protein>
    <submittedName>
        <fullName evidence="3">DUF2431 domain-containing protein</fullName>
    </submittedName>
</protein>
<evidence type="ECO:0000256" key="1">
    <source>
        <dbReference type="SAM" id="MobiDB-lite"/>
    </source>
</evidence>
<comment type="caution">
    <text evidence="3">The sequence shown here is derived from an EMBL/GenBank/DDBJ whole genome shotgun (WGS) entry which is preliminary data.</text>
</comment>
<sequence length="466" mass="48873">MENASRGVRGGPLSAQACGLHSDASLKAQRKGKLQLCSLRTSGRHGQKGAANKHTRPTDGQPRKQPDPARPSGVQKARGKSLTPKQRNVTLTQAAAAHPPSPTATQPAQQPEDTQGQGQGLHAPTSPQGQLQPHALGDDGRGGGSNDSCHIPVLPAAGGSSRAAERGPGAAGPTGAAWVKGAAKVQQGMAKVPFSTEDTILLVGEAALAEVLGDAELVVATSLDTAQAVTDKYPDAARHLASFKDLGGQVLHGVDATRLMSCKELKARPAGFTKHDLWIHSVTPTCNSLALRRVQNSPSLDLSAIPLVASGAGIKDQDHNILSNQRLLASFFAAARPLLTTPAAGPLFTAKGPITPPSGQVMVTLKSGLPYDEWKIVELAKAAGYFASGCLPFNHTSYPGYEHRRTIGWDATKEKNAELEGKACRTWIFSDRRKVLAAKAHGIAKRKAQQRANKAAARDDSSDDSD</sequence>
<name>A0A699YQM3_HAELA</name>